<evidence type="ECO:0000313" key="1">
    <source>
        <dbReference type="EMBL" id="ABF25346.1"/>
    </source>
</evidence>
<dbReference type="EMBL" id="DQ441431">
    <property type="protein sequence ID" value="ABF25951.1"/>
    <property type="molecule type" value="Genomic_DNA"/>
</dbReference>
<accession>Q0NFW5</accession>
<reference evidence="5 6" key="1">
    <citation type="journal article" date="2006" name="Science">
        <title>Genome sequence diversity and clues to the evolution of variola (smallpox) virus.</title>
        <authorList>
            <person name="Esposito J.J."/>
            <person name="Sammons S.A."/>
            <person name="Frace A.M."/>
            <person name="Osborne J.D."/>
            <person name="Olsen-Rasmussen M."/>
            <person name="Zhang M."/>
            <person name="Govil D."/>
            <person name="Damon I.K."/>
            <person name="Kline R."/>
            <person name="Laker M."/>
            <person name="Li Y."/>
            <person name="Smith G.L."/>
            <person name="Meyer H."/>
            <person name="LeDuc J.W."/>
            <person name="Wohlhueter R.M."/>
        </authorList>
    </citation>
    <scope>NUCLEOTIDE SEQUENCE [LARGE SCALE GENOMIC DNA]</scope>
    <source>
        <strain evidence="1">India 1953</strain>
        <strain evidence="2">Japan 1946</strain>
        <strain evidence="4">Japan 1951</strain>
        <strain evidence="5">Variola virus (isolate Human/Japan/Yamada MS-2(A)/1946)</strain>
    </source>
</reference>
<gene>
    <name evidence="1" type="ORF">VARV_IND53_ndel_178</name>
    <name evidence="2" type="ORF">VARV_JAP46_yam_178</name>
    <name evidence="3" type="ORF">VARV_JAP51_hrpr_178</name>
    <name evidence="4" type="ORF">VARV_JAP51_stwl_178</name>
</gene>
<dbReference type="PROSITE" id="PS51257">
    <property type="entry name" value="PROKAR_LIPOPROTEIN"/>
    <property type="match status" value="1"/>
</dbReference>
<evidence type="ECO:0000313" key="3">
    <source>
        <dbReference type="EMBL" id="ABF25750.1"/>
    </source>
</evidence>
<dbReference type="Proteomes" id="UP000154290">
    <property type="component" value="Segment"/>
</dbReference>
<organism evidence="4 6">
    <name type="scientific">Variola virus</name>
    <dbReference type="NCBI Taxonomy" id="10255"/>
    <lineage>
        <taxon>Viruses</taxon>
        <taxon>Varidnaviria</taxon>
        <taxon>Bamfordvirae</taxon>
        <taxon>Nucleocytoviricota</taxon>
        <taxon>Pokkesviricetes</taxon>
        <taxon>Chitovirales</taxon>
        <taxon>Poxviridae</taxon>
        <taxon>Chordopoxvirinae</taxon>
        <taxon>Orthopoxvirus</taxon>
        <taxon>Orthopoxvirus variola</taxon>
    </lineage>
</organism>
<protein>
    <submittedName>
        <fullName evidence="4">Uncharacterized protein</fullName>
    </submittedName>
</protein>
<evidence type="ECO:0000313" key="5">
    <source>
        <dbReference type="Proteomes" id="UP000006909"/>
    </source>
</evidence>
<accession>Q0NER2</accession>
<dbReference type="Proteomes" id="UP000006909">
    <property type="component" value="Segment"/>
</dbReference>
<dbReference type="EMBL" id="DQ441430">
    <property type="protein sequence ID" value="ABF25750.1"/>
    <property type="molecule type" value="Genomic_DNA"/>
</dbReference>
<dbReference type="EMBL" id="DQ441428">
    <property type="protein sequence ID" value="ABF25346.1"/>
    <property type="molecule type" value="Genomic_DNA"/>
</dbReference>
<evidence type="ECO:0000313" key="4">
    <source>
        <dbReference type="EMBL" id="ABF25951.1"/>
    </source>
</evidence>
<organismHost>
    <name type="scientific">Homo sapiens</name>
    <name type="common">Human</name>
    <dbReference type="NCBI Taxonomy" id="9606"/>
</organismHost>
<name>Q0NER2_VARV</name>
<sequence>MYNMSRLIHFFISFSISLMQSCPAMNPITLCVLLSNPMNKYPPSVLAKDESIEGSCCRIRVLSCLAETDVFLILTELPNLTDSPA</sequence>
<proteinExistence type="predicted"/>
<dbReference type="Proteomes" id="UP000141018">
    <property type="component" value="Segment"/>
</dbReference>
<evidence type="ECO:0000313" key="6">
    <source>
        <dbReference type="Proteomes" id="UP000117332"/>
    </source>
</evidence>
<evidence type="ECO:0000313" key="2">
    <source>
        <dbReference type="EMBL" id="ABF25548.1"/>
    </source>
</evidence>
<dbReference type="EMBL" id="DQ441429">
    <property type="protein sequence ID" value="ABF25548.1"/>
    <property type="molecule type" value="Genomic_DNA"/>
</dbReference>
<dbReference type="Proteomes" id="UP000117332">
    <property type="component" value="Segment"/>
</dbReference>